<dbReference type="PANTHER" id="PTHR21708">
    <property type="entry name" value="PROBABLE 2-DEHYDROPANTOATE 2-REDUCTASE"/>
    <property type="match status" value="1"/>
</dbReference>
<name>A0ABS1JQU6_9BURK</name>
<evidence type="ECO:0000256" key="4">
    <source>
        <dbReference type="ARBA" id="ARBA00022655"/>
    </source>
</evidence>
<organism evidence="9 10">
    <name type="scientific">Ramlibacter alkalitolerans</name>
    <dbReference type="NCBI Taxonomy" id="2039631"/>
    <lineage>
        <taxon>Bacteria</taxon>
        <taxon>Pseudomonadati</taxon>
        <taxon>Pseudomonadota</taxon>
        <taxon>Betaproteobacteria</taxon>
        <taxon>Burkholderiales</taxon>
        <taxon>Comamonadaceae</taxon>
        <taxon>Ramlibacter</taxon>
    </lineage>
</organism>
<dbReference type="InterPro" id="IPR013332">
    <property type="entry name" value="KPR_N"/>
</dbReference>
<dbReference type="Pfam" id="PF08546">
    <property type="entry name" value="ApbA_C"/>
    <property type="match status" value="1"/>
</dbReference>
<dbReference type="EC" id="1.1.1.169" evidence="2"/>
<reference evidence="9 10" key="1">
    <citation type="journal article" date="2017" name="Int. J. Syst. Evol. Microbiol.">
        <title>Ramlibacter alkalitolerans sp. nov., alkali-tolerant bacterium isolated from soil of ginseng.</title>
        <authorList>
            <person name="Lee D.H."/>
            <person name="Cha C.J."/>
        </authorList>
    </citation>
    <scope>NUCLEOTIDE SEQUENCE [LARGE SCALE GENOMIC DNA]</scope>
    <source>
        <strain evidence="9 10">KACC 19305</strain>
    </source>
</reference>
<evidence type="ECO:0000256" key="5">
    <source>
        <dbReference type="ARBA" id="ARBA00032024"/>
    </source>
</evidence>
<feature type="domain" description="Ketopantoate reductase C-terminal" evidence="8">
    <location>
        <begin position="201"/>
        <end position="316"/>
    </location>
</feature>
<evidence type="ECO:0000259" key="8">
    <source>
        <dbReference type="Pfam" id="PF08546"/>
    </source>
</evidence>
<dbReference type="Proteomes" id="UP000622707">
    <property type="component" value="Unassembled WGS sequence"/>
</dbReference>
<dbReference type="SUPFAM" id="SSF51735">
    <property type="entry name" value="NAD(P)-binding Rossmann-fold domains"/>
    <property type="match status" value="1"/>
</dbReference>
<protein>
    <recommendedName>
        <fullName evidence="3">2-dehydropantoate 2-reductase</fullName>
        <ecNumber evidence="2">1.1.1.169</ecNumber>
    </recommendedName>
    <alternativeName>
        <fullName evidence="5">Ketopantoate reductase</fullName>
    </alternativeName>
</protein>
<dbReference type="NCBIfam" id="NF005089">
    <property type="entry name" value="PRK06522.1-4"/>
    <property type="match status" value="1"/>
</dbReference>
<evidence type="ECO:0000313" key="9">
    <source>
        <dbReference type="EMBL" id="MBL0426625.1"/>
    </source>
</evidence>
<evidence type="ECO:0000259" key="7">
    <source>
        <dbReference type="Pfam" id="PF02558"/>
    </source>
</evidence>
<comment type="catalytic activity">
    <reaction evidence="6">
        <text>(R)-pantoate + NADP(+) = 2-dehydropantoate + NADPH + H(+)</text>
        <dbReference type="Rhea" id="RHEA:16233"/>
        <dbReference type="ChEBI" id="CHEBI:11561"/>
        <dbReference type="ChEBI" id="CHEBI:15378"/>
        <dbReference type="ChEBI" id="CHEBI:15980"/>
        <dbReference type="ChEBI" id="CHEBI:57783"/>
        <dbReference type="ChEBI" id="CHEBI:58349"/>
        <dbReference type="EC" id="1.1.1.169"/>
    </reaction>
</comment>
<dbReference type="Pfam" id="PF02558">
    <property type="entry name" value="ApbA"/>
    <property type="match status" value="1"/>
</dbReference>
<dbReference type="EMBL" id="JAEQND010000008">
    <property type="protein sequence ID" value="MBL0426625.1"/>
    <property type="molecule type" value="Genomic_DNA"/>
</dbReference>
<dbReference type="InterPro" id="IPR051402">
    <property type="entry name" value="KPR-Related"/>
</dbReference>
<dbReference type="PANTHER" id="PTHR21708:SF45">
    <property type="entry name" value="2-DEHYDROPANTOATE 2-REDUCTASE"/>
    <property type="match status" value="1"/>
</dbReference>
<dbReference type="SUPFAM" id="SSF48179">
    <property type="entry name" value="6-phosphogluconate dehydrogenase C-terminal domain-like"/>
    <property type="match status" value="1"/>
</dbReference>
<evidence type="ECO:0000313" key="10">
    <source>
        <dbReference type="Proteomes" id="UP000622707"/>
    </source>
</evidence>
<keyword evidence="4" id="KW-0566">Pantothenate biosynthesis</keyword>
<dbReference type="Gene3D" id="1.10.1040.10">
    <property type="entry name" value="N-(1-d-carboxylethyl)-l-norvaline Dehydrogenase, domain 2"/>
    <property type="match status" value="1"/>
</dbReference>
<dbReference type="InterPro" id="IPR013328">
    <property type="entry name" value="6PGD_dom2"/>
</dbReference>
<accession>A0ABS1JQU6</accession>
<comment type="pathway">
    <text evidence="1">Cofactor biosynthesis; (R)-pantothenate biosynthesis; (R)-pantoate from 3-methyl-2-oxobutanoate: step 2/2.</text>
</comment>
<keyword evidence="10" id="KW-1185">Reference proteome</keyword>
<dbReference type="InterPro" id="IPR013752">
    <property type="entry name" value="KPA_reductase"/>
</dbReference>
<proteinExistence type="predicted"/>
<dbReference type="InterPro" id="IPR008927">
    <property type="entry name" value="6-PGluconate_DH-like_C_sf"/>
</dbReference>
<evidence type="ECO:0000256" key="3">
    <source>
        <dbReference type="ARBA" id="ARBA00019465"/>
    </source>
</evidence>
<dbReference type="RefSeq" id="WP_201690838.1">
    <property type="nucleotide sequence ID" value="NZ_JAEQND010000008.1"/>
</dbReference>
<dbReference type="InterPro" id="IPR036291">
    <property type="entry name" value="NAD(P)-bd_dom_sf"/>
</dbReference>
<dbReference type="Gene3D" id="3.40.50.720">
    <property type="entry name" value="NAD(P)-binding Rossmann-like Domain"/>
    <property type="match status" value="1"/>
</dbReference>
<evidence type="ECO:0000256" key="2">
    <source>
        <dbReference type="ARBA" id="ARBA00013014"/>
    </source>
</evidence>
<gene>
    <name evidence="9" type="ORF">JI746_16035</name>
</gene>
<feature type="domain" description="Ketopantoate reductase N-terminal" evidence="7">
    <location>
        <begin position="4"/>
        <end position="105"/>
    </location>
</feature>
<comment type="caution">
    <text evidence="9">The sequence shown here is derived from an EMBL/GenBank/DDBJ whole genome shotgun (WGS) entry which is preliminary data.</text>
</comment>
<sequence>MKCCVVGAGAIGGHLAVKLCRAGHEVAVIARGPQLAAIRAAGLVLEQGGQALHADVRAAEGSGELGVQDVVFVTTKATALASVVPLLPPLVGSATRVVFIQNGITWWYPLGLPAAHPRPAQVPVFALAERFLAFLRPEQVLAGVIYSANEVLRPGVIRNNSPVGTNVVELGAPDDGDSAPLRALRSALEAAGIAAPPIAQIRASLWRKLVLNASSSSLCVAVENPAAIATDARVQETMLRMLHECLAIAAAHGYDVGPGFDFERWTQRRTAHKPSMLQDFEARRPMEIGEIVLAPLAFARAAGLATPTLDAVGAIAARRAIDQGLYTPA</sequence>
<evidence type="ECO:0000256" key="6">
    <source>
        <dbReference type="ARBA" id="ARBA00048793"/>
    </source>
</evidence>
<evidence type="ECO:0000256" key="1">
    <source>
        <dbReference type="ARBA" id="ARBA00004994"/>
    </source>
</evidence>